<dbReference type="GO" id="GO:0003676">
    <property type="term" value="F:nucleic acid binding"/>
    <property type="evidence" value="ECO:0007669"/>
    <property type="project" value="InterPro"/>
</dbReference>
<dbReference type="SUPFAM" id="SSF53098">
    <property type="entry name" value="Ribonuclease H-like"/>
    <property type="match status" value="1"/>
</dbReference>
<dbReference type="Gene3D" id="3.30.420.10">
    <property type="entry name" value="Ribonuclease H-like superfamily/Ribonuclease H"/>
    <property type="match status" value="1"/>
</dbReference>
<proteinExistence type="predicted"/>
<dbReference type="eggNOG" id="ENOG502SNTR">
    <property type="taxonomic scope" value="Eukaryota"/>
</dbReference>
<organism evidence="1 2">
    <name type="scientific">Penicillium rubens (strain ATCC 28089 / DSM 1075 / NRRL 1951 / Wisconsin 54-1255)</name>
    <name type="common">Penicillium chrysogenum</name>
    <dbReference type="NCBI Taxonomy" id="500485"/>
    <lineage>
        <taxon>Eukaryota</taxon>
        <taxon>Fungi</taxon>
        <taxon>Dikarya</taxon>
        <taxon>Ascomycota</taxon>
        <taxon>Pezizomycotina</taxon>
        <taxon>Eurotiomycetes</taxon>
        <taxon>Eurotiomycetidae</taxon>
        <taxon>Eurotiales</taxon>
        <taxon>Aspergillaceae</taxon>
        <taxon>Penicillium</taxon>
        <taxon>Penicillium chrysogenum species complex</taxon>
    </lineage>
</organism>
<dbReference type="HOGENOM" id="CLU_1023439_0_0_1"/>
<evidence type="ECO:0000313" key="1">
    <source>
        <dbReference type="EMBL" id="CAP96455.1"/>
    </source>
</evidence>
<keyword evidence="2" id="KW-1185">Reference proteome</keyword>
<dbReference type="STRING" id="500485.B6HJV6"/>
<dbReference type="EMBL" id="AM920436">
    <property type="protein sequence ID" value="CAP96455.1"/>
    <property type="molecule type" value="Genomic_DNA"/>
</dbReference>
<dbReference type="Proteomes" id="UP000000724">
    <property type="component" value="Contig Pc00c21"/>
</dbReference>
<dbReference type="InterPro" id="IPR012337">
    <property type="entry name" value="RNaseH-like_sf"/>
</dbReference>
<dbReference type="VEuPathDB" id="FungiDB:PCH_Pc21g15580"/>
<reference evidence="1 2" key="1">
    <citation type="journal article" date="2008" name="Nat. Biotechnol.">
        <title>Genome sequencing and analysis of the filamentous fungus Penicillium chrysogenum.</title>
        <authorList>
            <person name="van den Berg M.A."/>
            <person name="Albang R."/>
            <person name="Albermann K."/>
            <person name="Badger J.H."/>
            <person name="Daran J.-M."/>
            <person name="Driessen A.J.M."/>
            <person name="Garcia-Estrada C."/>
            <person name="Fedorova N.D."/>
            <person name="Harris D.M."/>
            <person name="Heijne W.H.M."/>
            <person name="Joardar V.S."/>
            <person name="Kiel J.A.K.W."/>
            <person name="Kovalchuk A."/>
            <person name="Martin J.F."/>
            <person name="Nierman W.C."/>
            <person name="Nijland J.G."/>
            <person name="Pronk J.T."/>
            <person name="Roubos J.A."/>
            <person name="van der Klei I.J."/>
            <person name="van Peij N.N.M.E."/>
            <person name="Veenhuis M."/>
            <person name="von Doehren H."/>
            <person name="Wagner C."/>
            <person name="Wortman J.R."/>
            <person name="Bovenberg R.A.L."/>
        </authorList>
    </citation>
    <scope>NUCLEOTIDE SEQUENCE [LARGE SCALE GENOMIC DNA]</scope>
    <source>
        <strain evidence="2">ATCC 28089 / DSM 1075 / NRRL 1951 / Wisconsin 54-1255</strain>
    </source>
</reference>
<dbReference type="AlphaFoldDB" id="B6HJV6"/>
<protein>
    <submittedName>
        <fullName evidence="1">Uncharacterized protein</fullName>
    </submittedName>
</protein>
<dbReference type="OrthoDB" id="3548481at2759"/>
<dbReference type="OMA" id="MSHTHIM"/>
<evidence type="ECO:0000313" key="2">
    <source>
        <dbReference type="Proteomes" id="UP000000724"/>
    </source>
</evidence>
<accession>B6HJV6</accession>
<name>B6HJV6_PENRW</name>
<gene>
    <name evidence="1" type="ORF">Pc21g15580</name>
    <name evidence="1" type="ORF">PCH_Pc21g15580</name>
</gene>
<dbReference type="InterPro" id="IPR036397">
    <property type="entry name" value="RNaseH_sf"/>
</dbReference>
<sequence length="272" mass="29641">MRCKRAVSVILEPIASYKFKTKDFLSSYLEGQCFGGLNEVRRQASFYVGCQSNPFGTSTGFPSAPSSYSYSSSPSVFSFFLFLFPDLPIEQQRFHATKAPFIAAAFTTREANADPAITANVDAVTNANAQTRPAGLEPKYPSKTNNSGAVELYAIACAMKFALDNIGHTAFAVSSKGCPQSSHSLPGNKRTMSHTHIMKREVILFTDDWYALQRLNSTLANPVGGPYGPLLKAICDLSQLLAQNDVHLELHWSPDHADIPGNEAAHDMSEAH</sequence>